<keyword evidence="3 5" id="KW-0863">Zinc-finger</keyword>
<dbReference type="Gene3D" id="3.30.160.60">
    <property type="entry name" value="Classic Zinc Finger"/>
    <property type="match status" value="3"/>
</dbReference>
<sequence>MNRTPKRPKPQSETSTVLRVISPNSKSLHNSPNSVEKRPVNGSPGENVASPSESRRGRPRAELLNTLILEGSSSPSSIKCTYCGRVFPREKSLQAHLRTHTGERPYACDYPRCTRRFAQSGQLKTHQRLHTGEKPFICTAANCDRRFTHANRHCPEHPEAQLRRFINAFSSNEKLGDEDHSTAVQKWLKSKSCSNVITTSRKSMKFSLNIENEENENINMYVKRLPRKLSVMDSESSHSSSKASSQEYSSFMADDNVSDFEVFSSIESHNSPSSSSQLSEIKLSDINTFERNQKPGTTENIELPKKRWLREAVQDQQKWDSSQELARPLNWDEVNLVEYENQKRPTVLMRVQDRGTTKEVSRADIQTAIALVELKNGGPINYRQY</sequence>
<feature type="region of interest" description="Disordered" evidence="6">
    <location>
        <begin position="1"/>
        <end position="58"/>
    </location>
</feature>
<dbReference type="GO" id="GO:0000981">
    <property type="term" value="F:DNA-binding transcription factor activity, RNA polymerase II-specific"/>
    <property type="evidence" value="ECO:0007669"/>
    <property type="project" value="TreeGrafter"/>
</dbReference>
<dbReference type="GO" id="GO:0000978">
    <property type="term" value="F:RNA polymerase II cis-regulatory region sequence-specific DNA binding"/>
    <property type="evidence" value="ECO:0007669"/>
    <property type="project" value="TreeGrafter"/>
</dbReference>
<evidence type="ECO:0000256" key="6">
    <source>
        <dbReference type="SAM" id="MobiDB-lite"/>
    </source>
</evidence>
<accession>A0AAN7PMY4</accession>
<keyword evidence="9" id="KW-1185">Reference proteome</keyword>
<evidence type="ECO:0000313" key="8">
    <source>
        <dbReference type="EMBL" id="KAK4872059.1"/>
    </source>
</evidence>
<dbReference type="PROSITE" id="PS50157">
    <property type="entry name" value="ZINC_FINGER_C2H2_2"/>
    <property type="match status" value="2"/>
</dbReference>
<evidence type="ECO:0000259" key="7">
    <source>
        <dbReference type="PROSITE" id="PS50157"/>
    </source>
</evidence>
<dbReference type="PANTHER" id="PTHR14003">
    <property type="entry name" value="TRANSCRIPTIONAL REPRESSOR PROTEIN YY"/>
    <property type="match status" value="1"/>
</dbReference>
<proteinExistence type="predicted"/>
<keyword evidence="4" id="KW-0862">Zinc</keyword>
<evidence type="ECO:0000256" key="2">
    <source>
        <dbReference type="ARBA" id="ARBA00022737"/>
    </source>
</evidence>
<dbReference type="SMART" id="SM00355">
    <property type="entry name" value="ZnF_C2H2"/>
    <property type="match status" value="2"/>
</dbReference>
<comment type="caution">
    <text evidence="8">The sequence shown here is derived from an EMBL/GenBank/DDBJ whole genome shotgun (WGS) entry which is preliminary data.</text>
</comment>
<protein>
    <recommendedName>
        <fullName evidence="7">C2H2-type domain-containing protein</fullName>
    </recommendedName>
</protein>
<feature type="compositionally biased region" description="Polar residues" evidence="6">
    <location>
        <begin position="11"/>
        <end position="34"/>
    </location>
</feature>
<dbReference type="GO" id="GO:0008270">
    <property type="term" value="F:zinc ion binding"/>
    <property type="evidence" value="ECO:0007669"/>
    <property type="project" value="UniProtKB-KW"/>
</dbReference>
<dbReference type="PANTHER" id="PTHR14003:SF26">
    <property type="entry name" value="ZINC FINGER PROTEIN 367"/>
    <property type="match status" value="1"/>
</dbReference>
<dbReference type="InterPro" id="IPR036236">
    <property type="entry name" value="Znf_C2H2_sf"/>
</dbReference>
<gene>
    <name evidence="8" type="ORF">RN001_016183</name>
</gene>
<dbReference type="AlphaFoldDB" id="A0AAN7PMY4"/>
<dbReference type="InterPro" id="IPR013087">
    <property type="entry name" value="Znf_C2H2_type"/>
</dbReference>
<dbReference type="PROSITE" id="PS00028">
    <property type="entry name" value="ZINC_FINGER_C2H2_1"/>
    <property type="match status" value="2"/>
</dbReference>
<reference evidence="9" key="1">
    <citation type="submission" date="2023-01" db="EMBL/GenBank/DDBJ databases">
        <title>Key to firefly adult light organ development and bioluminescence: homeobox transcription factors regulate luciferase expression and transportation to peroxisome.</title>
        <authorList>
            <person name="Fu X."/>
        </authorList>
    </citation>
    <scope>NUCLEOTIDE SEQUENCE [LARGE SCALE GENOMIC DNA]</scope>
</reference>
<dbReference type="Proteomes" id="UP001353858">
    <property type="component" value="Unassembled WGS sequence"/>
</dbReference>
<dbReference type="GO" id="GO:0031519">
    <property type="term" value="C:PcG protein complex"/>
    <property type="evidence" value="ECO:0007669"/>
    <property type="project" value="TreeGrafter"/>
</dbReference>
<feature type="domain" description="C2H2-type" evidence="7">
    <location>
        <begin position="106"/>
        <end position="135"/>
    </location>
</feature>
<evidence type="ECO:0000313" key="9">
    <source>
        <dbReference type="Proteomes" id="UP001353858"/>
    </source>
</evidence>
<feature type="domain" description="C2H2-type" evidence="7">
    <location>
        <begin position="78"/>
        <end position="105"/>
    </location>
</feature>
<evidence type="ECO:0000256" key="5">
    <source>
        <dbReference type="PROSITE-ProRule" id="PRU00042"/>
    </source>
</evidence>
<evidence type="ECO:0000256" key="1">
    <source>
        <dbReference type="ARBA" id="ARBA00022723"/>
    </source>
</evidence>
<dbReference type="Pfam" id="PF00096">
    <property type="entry name" value="zf-C2H2"/>
    <property type="match status" value="2"/>
</dbReference>
<dbReference type="GO" id="GO:0000785">
    <property type="term" value="C:chromatin"/>
    <property type="evidence" value="ECO:0007669"/>
    <property type="project" value="TreeGrafter"/>
</dbReference>
<organism evidence="8 9">
    <name type="scientific">Aquatica leii</name>
    <dbReference type="NCBI Taxonomy" id="1421715"/>
    <lineage>
        <taxon>Eukaryota</taxon>
        <taxon>Metazoa</taxon>
        <taxon>Ecdysozoa</taxon>
        <taxon>Arthropoda</taxon>
        <taxon>Hexapoda</taxon>
        <taxon>Insecta</taxon>
        <taxon>Pterygota</taxon>
        <taxon>Neoptera</taxon>
        <taxon>Endopterygota</taxon>
        <taxon>Coleoptera</taxon>
        <taxon>Polyphaga</taxon>
        <taxon>Elateriformia</taxon>
        <taxon>Elateroidea</taxon>
        <taxon>Lampyridae</taxon>
        <taxon>Luciolinae</taxon>
        <taxon>Aquatica</taxon>
    </lineage>
</organism>
<keyword evidence="1" id="KW-0479">Metal-binding</keyword>
<dbReference type="EMBL" id="JARPUR010000008">
    <property type="protein sequence ID" value="KAK4872059.1"/>
    <property type="molecule type" value="Genomic_DNA"/>
</dbReference>
<dbReference type="FunFam" id="3.30.160.60:FF:000474">
    <property type="entry name" value="zinc finger protein 367"/>
    <property type="match status" value="1"/>
</dbReference>
<dbReference type="GO" id="GO:0005667">
    <property type="term" value="C:transcription regulator complex"/>
    <property type="evidence" value="ECO:0007669"/>
    <property type="project" value="TreeGrafter"/>
</dbReference>
<name>A0AAN7PMY4_9COLE</name>
<dbReference type="FunFam" id="3.30.160.60:FF:003212">
    <property type="entry name" value="Zinc finger protein 367"/>
    <property type="match status" value="1"/>
</dbReference>
<evidence type="ECO:0000256" key="4">
    <source>
        <dbReference type="ARBA" id="ARBA00022833"/>
    </source>
</evidence>
<evidence type="ECO:0000256" key="3">
    <source>
        <dbReference type="ARBA" id="ARBA00022771"/>
    </source>
</evidence>
<dbReference type="SUPFAM" id="SSF57667">
    <property type="entry name" value="beta-beta-alpha zinc fingers"/>
    <property type="match status" value="1"/>
</dbReference>
<keyword evidence="2" id="KW-0677">Repeat</keyword>